<proteinExistence type="predicted"/>
<keyword evidence="5" id="KW-0418">Kinase</keyword>
<evidence type="ECO:0000256" key="4">
    <source>
        <dbReference type="ARBA" id="ARBA00022741"/>
    </source>
</evidence>
<evidence type="ECO:0000313" key="10">
    <source>
        <dbReference type="EMBL" id="KIO18812.1"/>
    </source>
</evidence>
<dbReference type="EMBL" id="KN823258">
    <property type="protein sequence ID" value="KIO18812.1"/>
    <property type="molecule type" value="Genomic_DNA"/>
</dbReference>
<dbReference type="STRING" id="1051891.A0A0C3LBD4"/>
<dbReference type="InterPro" id="IPR051681">
    <property type="entry name" value="Ser/Thr_Kinases-Pseudokinases"/>
</dbReference>
<gene>
    <name evidence="10" type="ORF">M407DRAFT_31526</name>
</gene>
<dbReference type="Gene3D" id="1.10.510.10">
    <property type="entry name" value="Transferase(Phosphotransferase) domain 1"/>
    <property type="match status" value="1"/>
</dbReference>
<dbReference type="GO" id="GO:0005524">
    <property type="term" value="F:ATP binding"/>
    <property type="evidence" value="ECO:0007669"/>
    <property type="project" value="UniProtKB-KW"/>
</dbReference>
<protein>
    <recommendedName>
        <fullName evidence="1">non-specific serine/threonine protein kinase</fullName>
        <ecNumber evidence="1">2.7.11.1</ecNumber>
    </recommendedName>
</protein>
<evidence type="ECO:0000256" key="1">
    <source>
        <dbReference type="ARBA" id="ARBA00012513"/>
    </source>
</evidence>
<evidence type="ECO:0000313" key="11">
    <source>
        <dbReference type="Proteomes" id="UP000054248"/>
    </source>
</evidence>
<reference evidence="11" key="2">
    <citation type="submission" date="2015-01" db="EMBL/GenBank/DDBJ databases">
        <title>Evolutionary Origins and Diversification of the Mycorrhizal Mutualists.</title>
        <authorList>
            <consortium name="DOE Joint Genome Institute"/>
            <consortium name="Mycorrhizal Genomics Consortium"/>
            <person name="Kohler A."/>
            <person name="Kuo A."/>
            <person name="Nagy L.G."/>
            <person name="Floudas D."/>
            <person name="Copeland A."/>
            <person name="Barry K.W."/>
            <person name="Cichocki N."/>
            <person name="Veneault-Fourrey C."/>
            <person name="LaButti K."/>
            <person name="Lindquist E.A."/>
            <person name="Lipzen A."/>
            <person name="Lundell T."/>
            <person name="Morin E."/>
            <person name="Murat C."/>
            <person name="Riley R."/>
            <person name="Ohm R."/>
            <person name="Sun H."/>
            <person name="Tunlid A."/>
            <person name="Henrissat B."/>
            <person name="Grigoriev I.V."/>
            <person name="Hibbett D.S."/>
            <person name="Martin F."/>
        </authorList>
    </citation>
    <scope>NUCLEOTIDE SEQUENCE [LARGE SCALE GENOMIC DNA]</scope>
    <source>
        <strain evidence="11">MUT 4182</strain>
    </source>
</reference>
<evidence type="ECO:0000256" key="8">
    <source>
        <dbReference type="ARBA" id="ARBA00048679"/>
    </source>
</evidence>
<dbReference type="HOGENOM" id="CLU_000288_7_18_1"/>
<evidence type="ECO:0000256" key="3">
    <source>
        <dbReference type="ARBA" id="ARBA00022679"/>
    </source>
</evidence>
<evidence type="ECO:0000256" key="7">
    <source>
        <dbReference type="ARBA" id="ARBA00047899"/>
    </source>
</evidence>
<evidence type="ECO:0000256" key="5">
    <source>
        <dbReference type="ARBA" id="ARBA00022777"/>
    </source>
</evidence>
<dbReference type="Pfam" id="PF00069">
    <property type="entry name" value="Pkinase"/>
    <property type="match status" value="1"/>
</dbReference>
<dbReference type="Proteomes" id="UP000054248">
    <property type="component" value="Unassembled WGS sequence"/>
</dbReference>
<dbReference type="SUPFAM" id="SSF56112">
    <property type="entry name" value="Protein kinase-like (PK-like)"/>
    <property type="match status" value="1"/>
</dbReference>
<dbReference type="EC" id="2.7.11.1" evidence="1"/>
<evidence type="ECO:0000256" key="2">
    <source>
        <dbReference type="ARBA" id="ARBA00022527"/>
    </source>
</evidence>
<name>A0A0C3LBD4_9AGAM</name>
<comment type="catalytic activity">
    <reaction evidence="8">
        <text>L-seryl-[protein] + ATP = O-phospho-L-seryl-[protein] + ADP + H(+)</text>
        <dbReference type="Rhea" id="RHEA:17989"/>
        <dbReference type="Rhea" id="RHEA-COMP:9863"/>
        <dbReference type="Rhea" id="RHEA-COMP:11604"/>
        <dbReference type="ChEBI" id="CHEBI:15378"/>
        <dbReference type="ChEBI" id="CHEBI:29999"/>
        <dbReference type="ChEBI" id="CHEBI:30616"/>
        <dbReference type="ChEBI" id="CHEBI:83421"/>
        <dbReference type="ChEBI" id="CHEBI:456216"/>
        <dbReference type="EC" id="2.7.11.1"/>
    </reaction>
</comment>
<keyword evidence="2" id="KW-0723">Serine/threonine-protein kinase</keyword>
<organism evidence="10 11">
    <name type="scientific">Tulasnella calospora MUT 4182</name>
    <dbReference type="NCBI Taxonomy" id="1051891"/>
    <lineage>
        <taxon>Eukaryota</taxon>
        <taxon>Fungi</taxon>
        <taxon>Dikarya</taxon>
        <taxon>Basidiomycota</taxon>
        <taxon>Agaricomycotina</taxon>
        <taxon>Agaricomycetes</taxon>
        <taxon>Cantharellales</taxon>
        <taxon>Tulasnellaceae</taxon>
        <taxon>Tulasnella</taxon>
    </lineage>
</organism>
<keyword evidence="4" id="KW-0547">Nucleotide-binding</keyword>
<sequence>MTGSESSRFSISTPLGADCPTIPIGDIAMRRADRKIDSLVQPGRLVLDSELLPELTGSLTAIQPRPYLSGQYAEGSVGIWEQPNASITTVLIKRVICGNWRSHVDPKKFNARIKREVVIWRTIKHPNILPFIGYKVVEDTAWLVSPWCQHGNLNHYISDNPGLTDAQKIKLTCDMTRGLAHLHSRTPLIVHGSLRPENVLIKDNLEAALCDFGASRVLSLGKANEYTPIKDWLPQHLAYLGKDILSGRLSPTAPGDVYALGGLILLTMSGEPPFKFWRHGETAVMFEAVSSDQTPSPSDHPCFPEADPLWSLLRECWHVDHKNRPTSDTVLQKLERTLEERLVHSICLTDV</sequence>
<reference evidence="10 11" key="1">
    <citation type="submission" date="2014-04" db="EMBL/GenBank/DDBJ databases">
        <authorList>
            <consortium name="DOE Joint Genome Institute"/>
            <person name="Kuo A."/>
            <person name="Girlanda M."/>
            <person name="Perotto S."/>
            <person name="Kohler A."/>
            <person name="Nagy L.G."/>
            <person name="Floudas D."/>
            <person name="Copeland A."/>
            <person name="Barry K.W."/>
            <person name="Cichocki N."/>
            <person name="Veneault-Fourrey C."/>
            <person name="LaButti K."/>
            <person name="Lindquist E.A."/>
            <person name="Lipzen A."/>
            <person name="Lundell T."/>
            <person name="Morin E."/>
            <person name="Murat C."/>
            <person name="Sun H."/>
            <person name="Tunlid A."/>
            <person name="Henrissat B."/>
            <person name="Grigoriev I.V."/>
            <person name="Hibbett D.S."/>
            <person name="Martin F."/>
            <person name="Nordberg H.P."/>
            <person name="Cantor M.N."/>
            <person name="Hua S.X."/>
        </authorList>
    </citation>
    <scope>NUCLEOTIDE SEQUENCE [LARGE SCALE GENOMIC DNA]</scope>
    <source>
        <strain evidence="10 11">MUT 4182</strain>
    </source>
</reference>
<evidence type="ECO:0000259" key="9">
    <source>
        <dbReference type="PROSITE" id="PS50011"/>
    </source>
</evidence>
<accession>A0A0C3LBD4</accession>
<dbReference type="AlphaFoldDB" id="A0A0C3LBD4"/>
<evidence type="ECO:0000256" key="6">
    <source>
        <dbReference type="ARBA" id="ARBA00022840"/>
    </source>
</evidence>
<dbReference type="PANTHER" id="PTHR44329">
    <property type="entry name" value="SERINE/THREONINE-PROTEIN KINASE TNNI3K-RELATED"/>
    <property type="match status" value="1"/>
</dbReference>
<feature type="domain" description="Protein kinase" evidence="9">
    <location>
        <begin position="66"/>
        <end position="338"/>
    </location>
</feature>
<dbReference type="InterPro" id="IPR011009">
    <property type="entry name" value="Kinase-like_dom_sf"/>
</dbReference>
<comment type="catalytic activity">
    <reaction evidence="7">
        <text>L-threonyl-[protein] + ATP = O-phospho-L-threonyl-[protein] + ADP + H(+)</text>
        <dbReference type="Rhea" id="RHEA:46608"/>
        <dbReference type="Rhea" id="RHEA-COMP:11060"/>
        <dbReference type="Rhea" id="RHEA-COMP:11605"/>
        <dbReference type="ChEBI" id="CHEBI:15378"/>
        <dbReference type="ChEBI" id="CHEBI:30013"/>
        <dbReference type="ChEBI" id="CHEBI:30616"/>
        <dbReference type="ChEBI" id="CHEBI:61977"/>
        <dbReference type="ChEBI" id="CHEBI:456216"/>
        <dbReference type="EC" id="2.7.11.1"/>
    </reaction>
</comment>
<keyword evidence="11" id="KW-1185">Reference proteome</keyword>
<dbReference type="CDD" id="cd00180">
    <property type="entry name" value="PKc"/>
    <property type="match status" value="1"/>
</dbReference>
<dbReference type="PROSITE" id="PS50011">
    <property type="entry name" value="PROTEIN_KINASE_DOM"/>
    <property type="match status" value="1"/>
</dbReference>
<dbReference type="InterPro" id="IPR000719">
    <property type="entry name" value="Prot_kinase_dom"/>
</dbReference>
<keyword evidence="3" id="KW-0808">Transferase</keyword>
<keyword evidence="6" id="KW-0067">ATP-binding</keyword>
<dbReference type="OrthoDB" id="1668230at2759"/>
<dbReference type="GO" id="GO:0004674">
    <property type="term" value="F:protein serine/threonine kinase activity"/>
    <property type="evidence" value="ECO:0007669"/>
    <property type="project" value="UniProtKB-KW"/>
</dbReference>
<dbReference type="PANTHER" id="PTHR44329:SF285">
    <property type="entry name" value="V-MOS MOLONEY MURINE SARCOMA VIRAL ONCO HOMOLOG"/>
    <property type="match status" value="1"/>
</dbReference>